<gene>
    <name evidence="1" type="ORF">MBM_08630</name>
</gene>
<dbReference type="HOGENOM" id="CLU_987216_0_0_1"/>
<sequence length="282" mass="28869">MLEELRIAVYIEESVDGTFVEREEAVVGHGDGLEIGPPGEDELLGGVGVGVGVDGEGSKVKVEHFVESVSEEGVVEISEVVGTNEVDAGANAGDVAGVGDGIALLEHGSEYCEVEVLKVVDPDETGAGAGEGAEAEAEVGVVMALLEDMLGGSWDVVTLTEAERLTVVGGGMISMIEYLGLAGAGVAVSRMVSVVFGPSKIFVDTTKFVMGGSVISSVSTKVSGGCVTTIVCTIIAAGCWPPSTGTIDKYGLLLTSGKEDTKQKSEDTANRDGVEVLRRIMG</sequence>
<dbReference type="InParanoid" id="K1WLR6"/>
<dbReference type="KEGG" id="mbe:MBM_08630"/>
<dbReference type="OrthoDB" id="10524564at2759"/>
<protein>
    <submittedName>
        <fullName evidence="1">Uncharacterized protein</fullName>
    </submittedName>
</protein>
<evidence type="ECO:0000313" key="2">
    <source>
        <dbReference type="Proteomes" id="UP000006753"/>
    </source>
</evidence>
<reference evidence="1 2" key="1">
    <citation type="journal article" date="2012" name="BMC Genomics">
        <title>Sequencing the genome of Marssonina brunnea reveals fungus-poplar co-evolution.</title>
        <authorList>
            <person name="Zhu S."/>
            <person name="Cao Y.-Z."/>
            <person name="Jiang C."/>
            <person name="Tan B.-Y."/>
            <person name="Wang Z."/>
            <person name="Feng S."/>
            <person name="Zhang L."/>
            <person name="Su X.-H."/>
            <person name="Brejova B."/>
            <person name="Vinar T."/>
            <person name="Xu M."/>
            <person name="Wang M.-X."/>
            <person name="Zhang S.-G."/>
            <person name="Huang M.-R."/>
            <person name="Wu R."/>
            <person name="Zhou Y."/>
        </authorList>
    </citation>
    <scope>NUCLEOTIDE SEQUENCE [LARGE SCALE GENOMIC DNA]</scope>
    <source>
        <strain evidence="1 2">MB_m1</strain>
    </source>
</reference>
<name>K1WLR6_MARBU</name>
<proteinExistence type="predicted"/>
<organism evidence="1 2">
    <name type="scientific">Marssonina brunnea f. sp. multigermtubi (strain MB_m1)</name>
    <name type="common">Marssonina leaf spot fungus</name>
    <dbReference type="NCBI Taxonomy" id="1072389"/>
    <lineage>
        <taxon>Eukaryota</taxon>
        <taxon>Fungi</taxon>
        <taxon>Dikarya</taxon>
        <taxon>Ascomycota</taxon>
        <taxon>Pezizomycotina</taxon>
        <taxon>Leotiomycetes</taxon>
        <taxon>Helotiales</taxon>
        <taxon>Drepanopezizaceae</taxon>
        <taxon>Drepanopeziza</taxon>
    </lineage>
</organism>
<dbReference type="EMBL" id="JH921451">
    <property type="protein sequence ID" value="EKD13187.1"/>
    <property type="molecule type" value="Genomic_DNA"/>
</dbReference>
<dbReference type="AlphaFoldDB" id="K1WLR6"/>
<evidence type="ECO:0000313" key="1">
    <source>
        <dbReference type="EMBL" id="EKD13187.1"/>
    </source>
</evidence>
<keyword evidence="2" id="KW-1185">Reference proteome</keyword>
<dbReference type="Proteomes" id="UP000006753">
    <property type="component" value="Unassembled WGS sequence"/>
</dbReference>
<accession>K1WLR6</accession>